<feature type="compositionally biased region" description="Basic and acidic residues" evidence="1">
    <location>
        <begin position="181"/>
        <end position="192"/>
    </location>
</feature>
<feature type="compositionally biased region" description="Basic residues" evidence="1">
    <location>
        <begin position="518"/>
        <end position="529"/>
    </location>
</feature>
<feature type="compositionally biased region" description="Basic and acidic residues" evidence="1">
    <location>
        <begin position="303"/>
        <end position="315"/>
    </location>
</feature>
<name>A0A6P5FFJ6_ANACO</name>
<dbReference type="InterPro" id="IPR008581">
    <property type="entry name" value="DUF863_pln"/>
</dbReference>
<evidence type="ECO:0000313" key="2">
    <source>
        <dbReference type="Proteomes" id="UP000515123"/>
    </source>
</evidence>
<feature type="region of interest" description="Disordered" evidence="1">
    <location>
        <begin position="137"/>
        <end position="214"/>
    </location>
</feature>
<dbReference type="Proteomes" id="UP000515123">
    <property type="component" value="Linkage group 8"/>
</dbReference>
<dbReference type="PANTHER" id="PTHR33167:SF43">
    <property type="entry name" value="PROTEIN WAVE"/>
    <property type="match status" value="1"/>
</dbReference>
<dbReference type="OrthoDB" id="786875at2759"/>
<dbReference type="AlphaFoldDB" id="A0A6P5FFJ6"/>
<dbReference type="PANTHER" id="PTHR33167">
    <property type="entry name" value="TRANSCRIPTION FACTOR, PUTATIVE (DUF863)-RELATED"/>
    <property type="match status" value="1"/>
</dbReference>
<reference evidence="2" key="1">
    <citation type="journal article" date="2015" name="Nat. Genet.">
        <title>The pineapple genome and the evolution of CAM photosynthesis.</title>
        <authorList>
            <person name="Ming R."/>
            <person name="VanBuren R."/>
            <person name="Wai C.M."/>
            <person name="Tang H."/>
            <person name="Schatz M.C."/>
            <person name="Bowers J.E."/>
            <person name="Lyons E."/>
            <person name="Wang M.L."/>
            <person name="Chen J."/>
            <person name="Biggers E."/>
            <person name="Zhang J."/>
            <person name="Huang L."/>
            <person name="Zhang L."/>
            <person name="Miao W."/>
            <person name="Zhang J."/>
            <person name="Ye Z."/>
            <person name="Miao C."/>
            <person name="Lin Z."/>
            <person name="Wang H."/>
            <person name="Zhou H."/>
            <person name="Yim W.C."/>
            <person name="Priest H.D."/>
            <person name="Zheng C."/>
            <person name="Woodhouse M."/>
            <person name="Edger P.P."/>
            <person name="Guyot R."/>
            <person name="Guo H.B."/>
            <person name="Guo H."/>
            <person name="Zheng G."/>
            <person name="Singh R."/>
            <person name="Sharma A."/>
            <person name="Min X."/>
            <person name="Zheng Y."/>
            <person name="Lee H."/>
            <person name="Gurtowski J."/>
            <person name="Sedlazeck F.J."/>
            <person name="Harkess A."/>
            <person name="McKain M.R."/>
            <person name="Liao Z."/>
            <person name="Fang J."/>
            <person name="Liu J."/>
            <person name="Zhang X."/>
            <person name="Zhang Q."/>
            <person name="Hu W."/>
            <person name="Qin Y."/>
            <person name="Wang K."/>
            <person name="Chen L.Y."/>
            <person name="Shirley N."/>
            <person name="Lin Y.R."/>
            <person name="Liu L.Y."/>
            <person name="Hernandez A.G."/>
            <person name="Wright C.L."/>
            <person name="Bulone V."/>
            <person name="Tuskan G.A."/>
            <person name="Heath K."/>
            <person name="Zee F."/>
            <person name="Moore P.H."/>
            <person name="Sunkar R."/>
            <person name="Leebens-Mack J.H."/>
            <person name="Mockler T."/>
            <person name="Bennetzen J.L."/>
            <person name="Freeling M."/>
            <person name="Sankoff D."/>
            <person name="Paterson A.H."/>
            <person name="Zhu X."/>
            <person name="Yang X."/>
            <person name="Smith J.A."/>
            <person name="Cushman J.C."/>
            <person name="Paull R.E."/>
            <person name="Yu Q."/>
        </authorList>
    </citation>
    <scope>NUCLEOTIDE SEQUENCE [LARGE SCALE GENOMIC DNA]</scope>
    <source>
        <strain evidence="2">cv. F153</strain>
    </source>
</reference>
<accession>A0A6P5FFJ6</accession>
<gene>
    <name evidence="3" type="primary">LOC109714238</name>
</gene>
<organism evidence="2 3">
    <name type="scientific">Ananas comosus</name>
    <name type="common">Pineapple</name>
    <name type="synonym">Ananas ananas</name>
    <dbReference type="NCBI Taxonomy" id="4615"/>
    <lineage>
        <taxon>Eukaryota</taxon>
        <taxon>Viridiplantae</taxon>
        <taxon>Streptophyta</taxon>
        <taxon>Embryophyta</taxon>
        <taxon>Tracheophyta</taxon>
        <taxon>Spermatophyta</taxon>
        <taxon>Magnoliopsida</taxon>
        <taxon>Liliopsida</taxon>
        <taxon>Poales</taxon>
        <taxon>Bromeliaceae</taxon>
        <taxon>Bromelioideae</taxon>
        <taxon>Ananas</taxon>
    </lineage>
</organism>
<reference evidence="3" key="2">
    <citation type="submission" date="2025-08" db="UniProtKB">
        <authorList>
            <consortium name="RefSeq"/>
        </authorList>
    </citation>
    <scope>IDENTIFICATION</scope>
    <source>
        <tissue evidence="3">Leaf</tissue>
    </source>
</reference>
<keyword evidence="2" id="KW-1185">Reference proteome</keyword>
<evidence type="ECO:0000256" key="1">
    <source>
        <dbReference type="SAM" id="MobiDB-lite"/>
    </source>
</evidence>
<feature type="compositionally biased region" description="Polar residues" evidence="1">
    <location>
        <begin position="316"/>
        <end position="327"/>
    </location>
</feature>
<feature type="region of interest" description="Disordered" evidence="1">
    <location>
        <begin position="297"/>
        <end position="370"/>
    </location>
</feature>
<dbReference type="RefSeq" id="XP_020094347.1">
    <property type="nucleotide sequence ID" value="XM_020238758.1"/>
</dbReference>
<feature type="compositionally biased region" description="Polar residues" evidence="1">
    <location>
        <begin position="193"/>
        <end position="209"/>
    </location>
</feature>
<dbReference type="GeneID" id="109714238"/>
<protein>
    <submittedName>
        <fullName evidence="3">Uncharacterized protein LOC109714238 isoform X1</fullName>
    </submittedName>
</protein>
<feature type="region of interest" description="Disordered" evidence="1">
    <location>
        <begin position="510"/>
        <end position="529"/>
    </location>
</feature>
<evidence type="ECO:0000313" key="3">
    <source>
        <dbReference type="RefSeq" id="XP_020094347.1"/>
    </source>
</evidence>
<dbReference type="Pfam" id="PF05904">
    <property type="entry name" value="DUF863"/>
    <property type="match status" value="1"/>
</dbReference>
<feature type="compositionally biased region" description="Basic and acidic residues" evidence="1">
    <location>
        <begin position="350"/>
        <end position="359"/>
    </location>
</feature>
<proteinExistence type="predicted"/>
<sequence>MRMMMMMMMVRGGDLNLNCSPQSFEDSIWEGLKQAMLQHELIFRDQVRELHRLYWTQKNLMHELLWKGSDLQTHSLMVRNVSLAKTQSKEDDFRELTSNSCELQKRPARDFDLELPADGFVSDESFEVKSSVCDETGFNTREAGDHHSGINLNARGTVEEDPSLVRSNEAEIGGVWSESNADLREPREKGKEQTLSAGSNACSDSPPSQSDEKQKLQIDLNISLDDDAMYILPDHSQMFPSPSTSSSVVHHGNLHKDPSEICREYCESDNRFSKEFCTAVQPNLVFPALEISGEMAANGPIRHPHDSHMPVDSESGRQLSTVTFSNNSKDDKLHTSVGSSDLPPSVDGDLGEKRTHNDGSEEDTVSSHAVAESEKLYDKVAIDHVVTRAAETLLSFSFVNPTCLMDCLDRNIDVAIAETSYLPQYSSDSFERIILNLEEIADDGLSAPAITNNKENVCGIKLRRGRGLRDFQKDILPGLVSLSRHEICEDLHTIGYELRKNRSKRTCRERRPYPTIGRHLRNHSGRRRP</sequence>